<dbReference type="RefSeq" id="WP_264815438.1">
    <property type="nucleotide sequence ID" value="NZ_BAPV01000012.1"/>
</dbReference>
<dbReference type="EMBL" id="BAPV01000012">
    <property type="protein sequence ID" value="GBQ88639.1"/>
    <property type="molecule type" value="Genomic_DNA"/>
</dbReference>
<dbReference type="SUPFAM" id="SSF55729">
    <property type="entry name" value="Acyl-CoA N-acyltransferases (Nat)"/>
    <property type="match status" value="1"/>
</dbReference>
<sequence>MIRIRAARSEDLATVHSITQRAYAAWLPALGYPAQPMTDDHGPRIKRGEVLLACHGEHVLGLIAVEPSDDHHLIFSVAGDPDSAGKGIGPRLIAEAERQAFLAGKRRMDVYL</sequence>
<dbReference type="InterPro" id="IPR016181">
    <property type="entry name" value="Acyl_CoA_acyltransferase"/>
</dbReference>
<comment type="caution">
    <text evidence="2">The sequence shown here is derived from an EMBL/GenBank/DDBJ whole genome shotgun (WGS) entry which is preliminary data.</text>
</comment>
<evidence type="ECO:0000313" key="3">
    <source>
        <dbReference type="Proteomes" id="UP001062776"/>
    </source>
</evidence>
<feature type="domain" description="N-acetyltransferase" evidence="1">
    <location>
        <begin position="2"/>
        <end position="112"/>
    </location>
</feature>
<dbReference type="Pfam" id="PF00583">
    <property type="entry name" value="Acetyltransf_1"/>
    <property type="match status" value="1"/>
</dbReference>
<dbReference type="InterPro" id="IPR000182">
    <property type="entry name" value="GNAT_dom"/>
</dbReference>
<evidence type="ECO:0000259" key="1">
    <source>
        <dbReference type="PROSITE" id="PS51186"/>
    </source>
</evidence>
<organism evidence="2 3">
    <name type="scientific">Asaia krungthepensis NRIC 0535</name>
    <dbReference type="NCBI Taxonomy" id="1307925"/>
    <lineage>
        <taxon>Bacteria</taxon>
        <taxon>Pseudomonadati</taxon>
        <taxon>Pseudomonadota</taxon>
        <taxon>Alphaproteobacteria</taxon>
        <taxon>Acetobacterales</taxon>
        <taxon>Acetobacteraceae</taxon>
        <taxon>Asaia</taxon>
    </lineage>
</organism>
<dbReference type="CDD" id="cd04301">
    <property type="entry name" value="NAT_SF"/>
    <property type="match status" value="1"/>
</dbReference>
<protein>
    <submittedName>
        <fullName evidence="2">GCN5-related N-acetyltransferase</fullName>
    </submittedName>
</protein>
<dbReference type="Gene3D" id="3.40.630.30">
    <property type="match status" value="1"/>
</dbReference>
<proteinExistence type="predicted"/>
<accession>A0ABQ0Q2U3</accession>
<keyword evidence="3" id="KW-1185">Reference proteome</keyword>
<gene>
    <name evidence="2" type="ORF">AA0535_1590</name>
</gene>
<dbReference type="Proteomes" id="UP001062776">
    <property type="component" value="Unassembled WGS sequence"/>
</dbReference>
<evidence type="ECO:0000313" key="2">
    <source>
        <dbReference type="EMBL" id="GBQ88639.1"/>
    </source>
</evidence>
<reference evidence="2" key="1">
    <citation type="submission" date="2013-04" db="EMBL/GenBank/DDBJ databases">
        <title>The genome sequencing project of 58 acetic acid bacteria.</title>
        <authorList>
            <person name="Okamoto-Kainuma A."/>
            <person name="Ishikawa M."/>
            <person name="Umino S."/>
            <person name="Koizumi Y."/>
            <person name="Shiwa Y."/>
            <person name="Yoshikawa H."/>
            <person name="Matsutani M."/>
            <person name="Matsushita K."/>
        </authorList>
    </citation>
    <scope>NUCLEOTIDE SEQUENCE</scope>
    <source>
        <strain evidence="2">NRIC 0535</strain>
    </source>
</reference>
<dbReference type="PROSITE" id="PS51186">
    <property type="entry name" value="GNAT"/>
    <property type="match status" value="1"/>
</dbReference>
<name>A0ABQ0Q2U3_9PROT</name>